<keyword evidence="2" id="KW-1185">Reference proteome</keyword>
<accession>A0ABU5RVI8</accession>
<evidence type="ECO:0000313" key="2">
    <source>
        <dbReference type="Proteomes" id="UP001304461"/>
    </source>
</evidence>
<dbReference type="Proteomes" id="UP001304461">
    <property type="component" value="Unassembled WGS sequence"/>
</dbReference>
<comment type="caution">
    <text evidence="1">The sequence shown here is derived from an EMBL/GenBank/DDBJ whole genome shotgun (WGS) entry which is preliminary data.</text>
</comment>
<gene>
    <name evidence="1" type="ORF">VB738_10920</name>
</gene>
<dbReference type="RefSeq" id="WP_323305757.1">
    <property type="nucleotide sequence ID" value="NZ_JAYGHX010000006.1"/>
</dbReference>
<evidence type="ECO:0000313" key="1">
    <source>
        <dbReference type="EMBL" id="MEA5391767.1"/>
    </source>
</evidence>
<sequence length="132" mass="14742">MSFLSEAMQLLKDAGTAAGLSEGAIKCHAGCYRENLSRCSDAMLQYERVWLQQQLRALRDCEGHPVLMARVGGEDRLRGLVSQSVLFQLLLQNEFARRGLTPEEPRGPVVAAEEAWEITSVQVKREWGILPT</sequence>
<organism evidence="1 2">
    <name type="scientific">Cyanobium gracile UHCC 0139</name>
    <dbReference type="NCBI Taxonomy" id="3110308"/>
    <lineage>
        <taxon>Bacteria</taxon>
        <taxon>Bacillati</taxon>
        <taxon>Cyanobacteriota</taxon>
        <taxon>Cyanophyceae</taxon>
        <taxon>Synechococcales</taxon>
        <taxon>Prochlorococcaceae</taxon>
        <taxon>Cyanobium</taxon>
    </lineage>
</organism>
<dbReference type="EMBL" id="JAYGHX010000006">
    <property type="protein sequence ID" value="MEA5391767.1"/>
    <property type="molecule type" value="Genomic_DNA"/>
</dbReference>
<protein>
    <submittedName>
        <fullName evidence="1">Uncharacterized protein</fullName>
    </submittedName>
</protein>
<reference evidence="1 2" key="1">
    <citation type="submission" date="2023-12" db="EMBL/GenBank/DDBJ databases">
        <title>Baltic Sea Cyanobacteria.</title>
        <authorList>
            <person name="Delbaje E."/>
            <person name="Fewer D.P."/>
            <person name="Shishido T.K."/>
        </authorList>
    </citation>
    <scope>NUCLEOTIDE SEQUENCE [LARGE SCALE GENOMIC DNA]</scope>
    <source>
        <strain evidence="1 2">UHCC 0139</strain>
    </source>
</reference>
<proteinExistence type="predicted"/>
<name>A0ABU5RVI8_9CYAN</name>